<feature type="compositionally biased region" description="Polar residues" evidence="1">
    <location>
        <begin position="121"/>
        <end position="132"/>
    </location>
</feature>
<evidence type="ECO:0000256" key="1">
    <source>
        <dbReference type="SAM" id="MobiDB-lite"/>
    </source>
</evidence>
<comment type="caution">
    <text evidence="2">The sequence shown here is derived from an EMBL/GenBank/DDBJ whole genome shotgun (WGS) entry which is preliminary data.</text>
</comment>
<gene>
    <name evidence="2" type="ORF">RI129_006208</name>
</gene>
<accession>A0AAN7VDQ5</accession>
<name>A0AAN7VDQ5_9COLE</name>
<dbReference type="Proteomes" id="UP001329430">
    <property type="component" value="Chromosome 4"/>
</dbReference>
<dbReference type="AlphaFoldDB" id="A0AAN7VDQ5"/>
<sequence>MSPQYVKGEKKRTARNLSPQKVIIPKGMINPKETTIIEIPARLHRQPIVIAKHKNSEIGCGLLCSSFKSENESMSSKNSADKPVPNNLNVSSERSNETEDKSHQGPSMKGAPKLSKEKNYNQKIPVSGSSKNLDIMEEKERTELQRDLEVFQRARRNLLKILRR</sequence>
<evidence type="ECO:0000313" key="2">
    <source>
        <dbReference type="EMBL" id="KAK5644908.1"/>
    </source>
</evidence>
<reference evidence="2 3" key="1">
    <citation type="journal article" date="2024" name="Insects">
        <title>An Improved Chromosome-Level Genome Assembly of the Firefly Pyrocoelia pectoralis.</title>
        <authorList>
            <person name="Fu X."/>
            <person name="Meyer-Rochow V.B."/>
            <person name="Ballantyne L."/>
            <person name="Zhu X."/>
        </authorList>
    </citation>
    <scope>NUCLEOTIDE SEQUENCE [LARGE SCALE GENOMIC DNA]</scope>
    <source>
        <strain evidence="2">XCY_ONT2</strain>
    </source>
</reference>
<feature type="compositionally biased region" description="Basic and acidic residues" evidence="1">
    <location>
        <begin position="94"/>
        <end position="103"/>
    </location>
</feature>
<feature type="region of interest" description="Disordered" evidence="1">
    <location>
        <begin position="70"/>
        <end position="138"/>
    </location>
</feature>
<proteinExistence type="predicted"/>
<organism evidence="2 3">
    <name type="scientific">Pyrocoelia pectoralis</name>
    <dbReference type="NCBI Taxonomy" id="417401"/>
    <lineage>
        <taxon>Eukaryota</taxon>
        <taxon>Metazoa</taxon>
        <taxon>Ecdysozoa</taxon>
        <taxon>Arthropoda</taxon>
        <taxon>Hexapoda</taxon>
        <taxon>Insecta</taxon>
        <taxon>Pterygota</taxon>
        <taxon>Neoptera</taxon>
        <taxon>Endopterygota</taxon>
        <taxon>Coleoptera</taxon>
        <taxon>Polyphaga</taxon>
        <taxon>Elateriformia</taxon>
        <taxon>Elateroidea</taxon>
        <taxon>Lampyridae</taxon>
        <taxon>Lampyrinae</taxon>
        <taxon>Pyrocoelia</taxon>
    </lineage>
</organism>
<protein>
    <submittedName>
        <fullName evidence="2">Uncharacterized protein</fullName>
    </submittedName>
</protein>
<keyword evidence="3" id="KW-1185">Reference proteome</keyword>
<dbReference type="EMBL" id="JAVRBK010000004">
    <property type="protein sequence ID" value="KAK5644908.1"/>
    <property type="molecule type" value="Genomic_DNA"/>
</dbReference>
<evidence type="ECO:0000313" key="3">
    <source>
        <dbReference type="Proteomes" id="UP001329430"/>
    </source>
</evidence>